<feature type="transmembrane region" description="Helical" evidence="7">
    <location>
        <begin position="271"/>
        <end position="294"/>
    </location>
</feature>
<dbReference type="Pfam" id="PF19300">
    <property type="entry name" value="BPD_transp_1_N"/>
    <property type="match status" value="1"/>
</dbReference>
<feature type="domain" description="ABC transmembrane type-1" evidence="8">
    <location>
        <begin position="94"/>
        <end position="290"/>
    </location>
</feature>
<keyword evidence="4 7" id="KW-0812">Transmembrane</keyword>
<evidence type="ECO:0000256" key="5">
    <source>
        <dbReference type="ARBA" id="ARBA00022989"/>
    </source>
</evidence>
<feature type="transmembrane region" description="Helical" evidence="7">
    <location>
        <begin position="171"/>
        <end position="190"/>
    </location>
</feature>
<keyword evidence="6 7" id="KW-0472">Membrane</keyword>
<gene>
    <name evidence="9" type="ORF">H9865_02755</name>
</gene>
<evidence type="ECO:0000256" key="7">
    <source>
        <dbReference type="RuleBase" id="RU363032"/>
    </source>
</evidence>
<evidence type="ECO:0000256" key="3">
    <source>
        <dbReference type="ARBA" id="ARBA00022475"/>
    </source>
</evidence>
<proteinExistence type="inferred from homology"/>
<dbReference type="AlphaFoldDB" id="A0A9D2ADK1"/>
<dbReference type="CDD" id="cd06261">
    <property type="entry name" value="TM_PBP2"/>
    <property type="match status" value="1"/>
</dbReference>
<reference evidence="9" key="1">
    <citation type="journal article" date="2021" name="PeerJ">
        <title>Extensive microbial diversity within the chicken gut microbiome revealed by metagenomics and culture.</title>
        <authorList>
            <person name="Gilroy R."/>
            <person name="Ravi A."/>
            <person name="Getino M."/>
            <person name="Pursley I."/>
            <person name="Horton D.L."/>
            <person name="Alikhan N.F."/>
            <person name="Baker D."/>
            <person name="Gharbi K."/>
            <person name="Hall N."/>
            <person name="Watson M."/>
            <person name="Adriaenssens E.M."/>
            <person name="Foster-Nyarko E."/>
            <person name="Jarju S."/>
            <person name="Secka A."/>
            <person name="Antonio M."/>
            <person name="Oren A."/>
            <person name="Chaudhuri R.R."/>
            <person name="La Ragione R."/>
            <person name="Hildebrand F."/>
            <person name="Pallen M.J."/>
        </authorList>
    </citation>
    <scope>NUCLEOTIDE SEQUENCE</scope>
    <source>
        <strain evidence="9">2239</strain>
    </source>
</reference>
<dbReference type="GO" id="GO:0055085">
    <property type="term" value="P:transmembrane transport"/>
    <property type="evidence" value="ECO:0007669"/>
    <property type="project" value="InterPro"/>
</dbReference>
<dbReference type="Pfam" id="PF00528">
    <property type="entry name" value="BPD_transp_1"/>
    <property type="match status" value="1"/>
</dbReference>
<dbReference type="InterPro" id="IPR045621">
    <property type="entry name" value="BPD_transp_1_N"/>
</dbReference>
<comment type="caution">
    <text evidence="9">The sequence shown here is derived from an EMBL/GenBank/DDBJ whole genome shotgun (WGS) entry which is preliminary data.</text>
</comment>
<evidence type="ECO:0000313" key="10">
    <source>
        <dbReference type="Proteomes" id="UP000824193"/>
    </source>
</evidence>
<feature type="transmembrane region" description="Helical" evidence="7">
    <location>
        <begin position="130"/>
        <end position="159"/>
    </location>
</feature>
<evidence type="ECO:0000256" key="2">
    <source>
        <dbReference type="ARBA" id="ARBA00022448"/>
    </source>
</evidence>
<dbReference type="PROSITE" id="PS50928">
    <property type="entry name" value="ABC_TM1"/>
    <property type="match status" value="1"/>
</dbReference>
<evidence type="ECO:0000256" key="6">
    <source>
        <dbReference type="ARBA" id="ARBA00023136"/>
    </source>
</evidence>
<organism evidence="9 10">
    <name type="scientific">Candidatus Allofournierella pullicola</name>
    <dbReference type="NCBI Taxonomy" id="2838596"/>
    <lineage>
        <taxon>Bacteria</taxon>
        <taxon>Bacillati</taxon>
        <taxon>Bacillota</taxon>
        <taxon>Clostridia</taxon>
        <taxon>Eubacteriales</taxon>
        <taxon>Oscillospiraceae</taxon>
        <taxon>Allofournierella</taxon>
    </lineage>
</organism>
<dbReference type="PANTHER" id="PTHR43163">
    <property type="entry name" value="DIPEPTIDE TRANSPORT SYSTEM PERMEASE PROTEIN DPPB-RELATED"/>
    <property type="match status" value="1"/>
</dbReference>
<protein>
    <submittedName>
        <fullName evidence="9">ABC transporter permease</fullName>
    </submittedName>
</protein>
<feature type="transmembrane region" description="Helical" evidence="7">
    <location>
        <begin position="225"/>
        <end position="251"/>
    </location>
</feature>
<dbReference type="SUPFAM" id="SSF161098">
    <property type="entry name" value="MetI-like"/>
    <property type="match status" value="1"/>
</dbReference>
<feature type="transmembrane region" description="Helical" evidence="7">
    <location>
        <begin position="9"/>
        <end position="30"/>
    </location>
</feature>
<dbReference type="InterPro" id="IPR035906">
    <property type="entry name" value="MetI-like_sf"/>
</dbReference>
<accession>A0A9D2ADK1</accession>
<evidence type="ECO:0000256" key="4">
    <source>
        <dbReference type="ARBA" id="ARBA00022692"/>
    </source>
</evidence>
<evidence type="ECO:0000256" key="1">
    <source>
        <dbReference type="ARBA" id="ARBA00004651"/>
    </source>
</evidence>
<name>A0A9D2ADK1_9FIRM</name>
<evidence type="ECO:0000313" key="9">
    <source>
        <dbReference type="EMBL" id="HIX05020.1"/>
    </source>
</evidence>
<dbReference type="InterPro" id="IPR000515">
    <property type="entry name" value="MetI-like"/>
</dbReference>
<dbReference type="Gene3D" id="1.10.3720.10">
    <property type="entry name" value="MetI-like"/>
    <property type="match status" value="1"/>
</dbReference>
<comment type="similarity">
    <text evidence="7">Belongs to the binding-protein-dependent transport system permease family.</text>
</comment>
<dbReference type="PANTHER" id="PTHR43163:SF6">
    <property type="entry name" value="DIPEPTIDE TRANSPORT SYSTEM PERMEASE PROTEIN DPPB-RELATED"/>
    <property type="match status" value="1"/>
</dbReference>
<keyword evidence="2 7" id="KW-0813">Transport</keyword>
<dbReference type="GO" id="GO:0005886">
    <property type="term" value="C:plasma membrane"/>
    <property type="evidence" value="ECO:0007669"/>
    <property type="project" value="UniProtKB-SubCell"/>
</dbReference>
<reference evidence="9" key="2">
    <citation type="submission" date="2021-04" db="EMBL/GenBank/DDBJ databases">
        <authorList>
            <person name="Gilroy R."/>
        </authorList>
    </citation>
    <scope>NUCLEOTIDE SEQUENCE</scope>
    <source>
        <strain evidence="9">2239</strain>
    </source>
</reference>
<dbReference type="EMBL" id="DXFW01000008">
    <property type="protein sequence ID" value="HIX05020.1"/>
    <property type="molecule type" value="Genomic_DNA"/>
</dbReference>
<dbReference type="Proteomes" id="UP000824193">
    <property type="component" value="Unassembled WGS sequence"/>
</dbReference>
<comment type="subcellular location">
    <subcellularLocation>
        <location evidence="1 7">Cell membrane</location>
        <topology evidence="1 7">Multi-pass membrane protein</topology>
    </subcellularLocation>
</comment>
<keyword evidence="5 7" id="KW-1133">Transmembrane helix</keyword>
<feature type="transmembrane region" description="Helical" evidence="7">
    <location>
        <begin position="100"/>
        <end position="121"/>
    </location>
</feature>
<keyword evidence="3" id="KW-1003">Cell membrane</keyword>
<sequence>MAKYVVKRVLLAILTIFIVSAITFFSMYAIPGGPFSSEKALSPAVMAALEARYGLDQPVPVQYVNYMSRLLFQADFGVSLKTGRDVFETITTGMQVSAKLGLSAAAVAVAFGLVLGSVAALNRGKFIDRIVVFFTTLATSAPSFVLATLLLLVFSIQLGWVPVWSATEQNYVLPVISLCMYPMAYITRLTKTSMLDALNQDYIRTARAKGVASYKVIFKHALRNALIPVVTYVGPMVAFIITGSMVVESIFSTGGLGSYFVSSITNRDYTLIMGVTIFLAILMVTANLITDIVYKLIDPRITFD</sequence>
<evidence type="ECO:0000259" key="8">
    <source>
        <dbReference type="PROSITE" id="PS50928"/>
    </source>
</evidence>